<accession>A0A6I6GI83</accession>
<gene>
    <name evidence="4" type="ORF">GLV81_08415</name>
</gene>
<name>A0A6I6GI83_9BACT</name>
<dbReference type="SUPFAM" id="SSF53474">
    <property type="entry name" value="alpha/beta-Hydrolases"/>
    <property type="match status" value="1"/>
</dbReference>
<dbReference type="Gene3D" id="3.40.50.1820">
    <property type="entry name" value="alpha/beta hydrolase"/>
    <property type="match status" value="1"/>
</dbReference>
<keyword evidence="5" id="KW-1185">Reference proteome</keyword>
<dbReference type="EMBL" id="CP046566">
    <property type="protein sequence ID" value="QGW28115.1"/>
    <property type="molecule type" value="Genomic_DNA"/>
</dbReference>
<feature type="signal peptide" evidence="2">
    <location>
        <begin position="1"/>
        <end position="19"/>
    </location>
</feature>
<proteinExistence type="predicted"/>
<dbReference type="Proteomes" id="UP000426027">
    <property type="component" value="Chromosome"/>
</dbReference>
<dbReference type="InterPro" id="IPR050300">
    <property type="entry name" value="GDXG_lipolytic_enzyme"/>
</dbReference>
<organism evidence="4 5">
    <name type="scientific">Phnomibacter ginsenosidimutans</name>
    <dbReference type="NCBI Taxonomy" id="2676868"/>
    <lineage>
        <taxon>Bacteria</taxon>
        <taxon>Pseudomonadati</taxon>
        <taxon>Bacteroidota</taxon>
        <taxon>Chitinophagia</taxon>
        <taxon>Chitinophagales</taxon>
        <taxon>Chitinophagaceae</taxon>
        <taxon>Phnomibacter</taxon>
    </lineage>
</organism>
<dbReference type="InterPro" id="IPR049492">
    <property type="entry name" value="BD-FAE-like_dom"/>
</dbReference>
<evidence type="ECO:0000259" key="3">
    <source>
        <dbReference type="Pfam" id="PF20434"/>
    </source>
</evidence>
<reference evidence="4 5" key="1">
    <citation type="submission" date="2019-11" db="EMBL/GenBank/DDBJ databases">
        <authorList>
            <person name="Im W.T."/>
        </authorList>
    </citation>
    <scope>NUCLEOTIDE SEQUENCE [LARGE SCALE GENOMIC DNA]</scope>
    <source>
        <strain evidence="4 5">SB-02</strain>
    </source>
</reference>
<dbReference type="KEGG" id="fls:GLV81_08415"/>
<dbReference type="InterPro" id="IPR029058">
    <property type="entry name" value="AB_hydrolase_fold"/>
</dbReference>
<feature type="chain" id="PRO_5026257174" evidence="2">
    <location>
        <begin position="20"/>
        <end position="302"/>
    </location>
</feature>
<dbReference type="GO" id="GO:0016787">
    <property type="term" value="F:hydrolase activity"/>
    <property type="evidence" value="ECO:0007669"/>
    <property type="project" value="UniProtKB-KW"/>
</dbReference>
<evidence type="ECO:0000313" key="4">
    <source>
        <dbReference type="EMBL" id="QGW28115.1"/>
    </source>
</evidence>
<dbReference type="PANTHER" id="PTHR48081:SF6">
    <property type="entry name" value="PEPTIDASE S9 PROLYL OLIGOPEPTIDASE CATALYTIC DOMAIN-CONTAINING PROTEIN"/>
    <property type="match status" value="1"/>
</dbReference>
<dbReference type="PANTHER" id="PTHR48081">
    <property type="entry name" value="AB HYDROLASE SUPERFAMILY PROTEIN C4A8.06C"/>
    <property type="match status" value="1"/>
</dbReference>
<dbReference type="Pfam" id="PF20434">
    <property type="entry name" value="BD-FAE"/>
    <property type="match status" value="1"/>
</dbReference>
<dbReference type="AlphaFoldDB" id="A0A6I6GI83"/>
<sequence length="302" mass="33262">MKQAFFFFTLLCMMTTIQAQPPVEMFLYPGAVPNSKPTAIKEGSTFKDNVTRIEKVSVPTLTVYTPKEPNGTAIIICPGGGYSILAFDKEGTRVAEVVNSWGVTAFVLKYRLPSDSMNIDKSMAPLQDAQRAVQLVRSKAAQFRINPNKIGIMGFSAGGHLASTALTHFHIKADASSTDTTSARPDFGVLIYPVISFDSSITHKGSKTNLIGSKPDEKQLKFFSNELQVTPQTPPVFLVHAGDDAGVPVENSLRFYQACIQNKVLAEMHLYPKGGHGFGMYNKTTEDNWMDRLKNWLTTIKM</sequence>
<evidence type="ECO:0000313" key="5">
    <source>
        <dbReference type="Proteomes" id="UP000426027"/>
    </source>
</evidence>
<keyword evidence="2" id="KW-0732">Signal</keyword>
<dbReference type="RefSeq" id="WP_157478474.1">
    <property type="nucleotide sequence ID" value="NZ_CP046566.1"/>
</dbReference>
<keyword evidence="1" id="KW-0378">Hydrolase</keyword>
<evidence type="ECO:0000256" key="1">
    <source>
        <dbReference type="ARBA" id="ARBA00022801"/>
    </source>
</evidence>
<protein>
    <submittedName>
        <fullName evidence="4">Prolyl oligopeptidase family serine peptidase</fullName>
    </submittedName>
</protein>
<feature type="domain" description="BD-FAE-like" evidence="3">
    <location>
        <begin position="62"/>
        <end position="257"/>
    </location>
</feature>
<evidence type="ECO:0000256" key="2">
    <source>
        <dbReference type="SAM" id="SignalP"/>
    </source>
</evidence>